<gene>
    <name evidence="1" type="ORF">Amon02_000806300</name>
</gene>
<proteinExistence type="predicted"/>
<evidence type="ECO:0000313" key="1">
    <source>
        <dbReference type="EMBL" id="GME86693.1"/>
    </source>
</evidence>
<dbReference type="Proteomes" id="UP001165064">
    <property type="component" value="Unassembled WGS sequence"/>
</dbReference>
<comment type="caution">
    <text evidence="1">The sequence shown here is derived from an EMBL/GenBank/DDBJ whole genome shotgun (WGS) entry which is preliminary data.</text>
</comment>
<keyword evidence="2" id="KW-1185">Reference proteome</keyword>
<name>A0ACB5TDC2_AMBMO</name>
<accession>A0ACB5TDC2</accession>
<organism evidence="1 2">
    <name type="scientific">Ambrosiozyma monospora</name>
    <name type="common">Yeast</name>
    <name type="synonym">Endomycopsis monosporus</name>
    <dbReference type="NCBI Taxonomy" id="43982"/>
    <lineage>
        <taxon>Eukaryota</taxon>
        <taxon>Fungi</taxon>
        <taxon>Dikarya</taxon>
        <taxon>Ascomycota</taxon>
        <taxon>Saccharomycotina</taxon>
        <taxon>Pichiomycetes</taxon>
        <taxon>Pichiales</taxon>
        <taxon>Pichiaceae</taxon>
        <taxon>Ambrosiozyma</taxon>
    </lineage>
</organism>
<reference evidence="1" key="1">
    <citation type="submission" date="2023-04" db="EMBL/GenBank/DDBJ databases">
        <title>Ambrosiozyma monospora NBRC 10751.</title>
        <authorList>
            <person name="Ichikawa N."/>
            <person name="Sato H."/>
            <person name="Tonouchi N."/>
        </authorList>
    </citation>
    <scope>NUCLEOTIDE SEQUENCE</scope>
    <source>
        <strain evidence="1">NBRC 10751</strain>
    </source>
</reference>
<evidence type="ECO:0000313" key="2">
    <source>
        <dbReference type="Proteomes" id="UP001165064"/>
    </source>
</evidence>
<sequence length="75" mass="8652">MEDGKAEDGNMLIAIDLKKLIGLVQTVLQCLVLFIMTLSTTYYLFFVEEVVYEDGAKEHNDEVNVEEENREEVEH</sequence>
<protein>
    <submittedName>
        <fullName evidence="1">Unnamed protein product</fullName>
    </submittedName>
</protein>
<dbReference type="EMBL" id="BSXS01006964">
    <property type="protein sequence ID" value="GME86693.1"/>
    <property type="molecule type" value="Genomic_DNA"/>
</dbReference>